<dbReference type="RefSeq" id="WP_087697141.1">
    <property type="nucleotide sequence ID" value="NZ_NHOO01000002.1"/>
</dbReference>
<reference evidence="2 3" key="1">
    <citation type="submission" date="2017-05" db="EMBL/GenBank/DDBJ databases">
        <title>Chromobacterium violaceum GHPS1 isolated from Hydrocarbon polluted soil in French Guiana display an awesome secondary metabolite arsenal and a battery of drug and heavy-metal-resistance and detoxification of xenobiotics proteins.</title>
        <authorList>
            <person name="Belbahri L."/>
        </authorList>
    </citation>
    <scope>NUCLEOTIDE SEQUENCE [LARGE SCALE GENOMIC DNA]</scope>
    <source>
        <strain evidence="2 3">GHPS1</strain>
    </source>
</reference>
<keyword evidence="3" id="KW-1185">Reference proteome</keyword>
<accession>A0A202BEQ4</accession>
<evidence type="ECO:0000313" key="2">
    <source>
        <dbReference type="EMBL" id="OVE50006.1"/>
    </source>
</evidence>
<comment type="caution">
    <text evidence="2">The sequence shown here is derived from an EMBL/GenBank/DDBJ whole genome shotgun (WGS) entry which is preliminary data.</text>
</comment>
<protein>
    <recommendedName>
        <fullName evidence="1">DUF4123 domain-containing protein</fullName>
    </recommendedName>
</protein>
<dbReference type="EMBL" id="NHOO01000002">
    <property type="protein sequence ID" value="OVE50006.1"/>
    <property type="molecule type" value="Genomic_DNA"/>
</dbReference>
<organism evidence="2 3">
    <name type="scientific">Chromobacterium violaceum</name>
    <dbReference type="NCBI Taxonomy" id="536"/>
    <lineage>
        <taxon>Bacteria</taxon>
        <taxon>Pseudomonadati</taxon>
        <taxon>Pseudomonadota</taxon>
        <taxon>Betaproteobacteria</taxon>
        <taxon>Neisseriales</taxon>
        <taxon>Chromobacteriaceae</taxon>
        <taxon>Chromobacterium</taxon>
    </lineage>
</organism>
<dbReference type="AlphaFoldDB" id="A0A202BEQ4"/>
<name>A0A202BEQ4_CHRVL</name>
<sequence>MMSALRLLVESRLQTLQQGNRAYLLLDGSVLNRKQRKLFSLLPLFADTGLSSVIEDGPQWLDVDTLSDTRWAVLEALLSNFPQPLQLVLSKHELSDLNAHYQRQLDGFDVGNKQLIWFHFYQATVLPILHRELPDEYRAVLFGPVAEWWVLDRGNEWQKLTGDNAGMVMNPYRHPFHGEVFPLSAELAQALNDERLTDDVYQWLRHHLPDTLPKIQWHALARIQEMVEYARAAYALTDINAILSWCILAMLTVEDVDQKIPEIAQRMHEAGSGEGVPVNWLTYGLSDPAKVKLEEFFQARKQALM</sequence>
<evidence type="ECO:0000259" key="1">
    <source>
        <dbReference type="Pfam" id="PF13503"/>
    </source>
</evidence>
<proteinExistence type="predicted"/>
<dbReference type="InterPro" id="IPR025391">
    <property type="entry name" value="DUF4123"/>
</dbReference>
<evidence type="ECO:0000313" key="3">
    <source>
        <dbReference type="Proteomes" id="UP000196342"/>
    </source>
</evidence>
<dbReference type="Proteomes" id="UP000196342">
    <property type="component" value="Unassembled WGS sequence"/>
</dbReference>
<gene>
    <name evidence="2" type="ORF">CBW21_01765</name>
</gene>
<feature type="domain" description="DUF4123" evidence="1">
    <location>
        <begin position="23"/>
        <end position="138"/>
    </location>
</feature>
<dbReference type="Pfam" id="PF13503">
    <property type="entry name" value="DUF4123"/>
    <property type="match status" value="1"/>
</dbReference>